<keyword evidence="6" id="KW-1185">Reference proteome</keyword>
<gene>
    <name evidence="4" type="primary">sspH</name>
    <name evidence="5" type="ORF">A9C19_12255</name>
</gene>
<comment type="subcellular location">
    <subcellularLocation>
        <location evidence="1 4">Spore core</location>
    </subcellularLocation>
</comment>
<name>A0A1L3MSY6_9BACI</name>
<dbReference type="InterPro" id="IPR012610">
    <property type="entry name" value="SASP_SspH"/>
</dbReference>
<dbReference type="RefSeq" id="WP_072580252.1">
    <property type="nucleotide sequence ID" value="NZ_CP016020.1"/>
</dbReference>
<proteinExistence type="evidence at transcript level"/>
<sequence>MNVNRAREISTMGEMVNVQYSGEAVYIQSVNEEQATARIFPLNNPQAEQYVPVESLTEL</sequence>
<dbReference type="AlphaFoldDB" id="A0A1L3MSY6"/>
<dbReference type="NCBIfam" id="TIGR02861">
    <property type="entry name" value="SASP_H"/>
    <property type="match status" value="1"/>
</dbReference>
<comment type="induction">
    <text evidence="4">Expressed only in the forespore compartment of sporulating cells.</text>
</comment>
<dbReference type="KEGG" id="bwh:A9C19_12255"/>
<protein>
    <recommendedName>
        <fullName evidence="4">Small, acid-soluble spore protein H</fullName>
        <shortName evidence="4">SASP H</shortName>
    </recommendedName>
</protein>
<evidence type="ECO:0000313" key="5">
    <source>
        <dbReference type="EMBL" id="APH05462.1"/>
    </source>
</evidence>
<reference evidence="5 6" key="1">
    <citation type="journal article" date="2016" name="Sci. Rep.">
        <title>Complete genome sequence and transcriptomic analysis of a novel marine strain Bacillus weihaiensis reveals the mechanism of brown algae degradation.</title>
        <authorList>
            <person name="Zhu Y."/>
            <person name="Chen P."/>
            <person name="Bao Y."/>
            <person name="Men Y."/>
            <person name="Zeng Y."/>
            <person name="Yang J."/>
            <person name="Sun J."/>
            <person name="Sun Y."/>
        </authorList>
    </citation>
    <scope>NUCLEOTIDE SEQUENCE [LARGE SCALE GENOMIC DNA]</scope>
    <source>
        <strain evidence="5 6">Alg07</strain>
    </source>
</reference>
<evidence type="ECO:0000256" key="3">
    <source>
        <dbReference type="ARBA" id="ARBA00022969"/>
    </source>
</evidence>
<dbReference type="GO" id="GO:0030436">
    <property type="term" value="P:asexual sporulation"/>
    <property type="evidence" value="ECO:0007669"/>
    <property type="project" value="UniProtKB-UniRule"/>
</dbReference>
<evidence type="ECO:0000256" key="4">
    <source>
        <dbReference type="HAMAP-Rule" id="MF_00667"/>
    </source>
</evidence>
<dbReference type="Proteomes" id="UP000181936">
    <property type="component" value="Chromosome"/>
</dbReference>
<keyword evidence="3 4" id="KW-0749">Sporulation</keyword>
<evidence type="ECO:0000313" key="6">
    <source>
        <dbReference type="Proteomes" id="UP000181936"/>
    </source>
</evidence>
<dbReference type="STRING" id="1547283.A9C19_12255"/>
<comment type="similarity">
    <text evidence="2 4">Belongs to the SspH family.</text>
</comment>
<dbReference type="GO" id="GO:0030435">
    <property type="term" value="P:sporulation resulting in formation of a cellular spore"/>
    <property type="evidence" value="ECO:0007669"/>
    <property type="project" value="UniProtKB-KW"/>
</dbReference>
<accession>A0A1L3MSY6</accession>
<evidence type="ECO:0000256" key="2">
    <source>
        <dbReference type="ARBA" id="ARBA00006573"/>
    </source>
</evidence>
<dbReference type="HAMAP" id="MF_00667">
    <property type="entry name" value="SspH"/>
    <property type="match status" value="1"/>
</dbReference>
<dbReference type="GO" id="GO:0042601">
    <property type="term" value="C:endospore-forming forespore"/>
    <property type="evidence" value="ECO:0007669"/>
    <property type="project" value="InterPro"/>
</dbReference>
<dbReference type="Pfam" id="PF08141">
    <property type="entry name" value="SspH"/>
    <property type="match status" value="1"/>
</dbReference>
<dbReference type="EMBL" id="CP016020">
    <property type="protein sequence ID" value="APH05462.1"/>
    <property type="molecule type" value="Genomic_DNA"/>
</dbReference>
<evidence type="ECO:0000256" key="1">
    <source>
        <dbReference type="ARBA" id="ARBA00004288"/>
    </source>
</evidence>
<dbReference type="OrthoDB" id="1683648at2"/>
<organism evidence="5 6">
    <name type="scientific">Bacillus weihaiensis</name>
    <dbReference type="NCBI Taxonomy" id="1547283"/>
    <lineage>
        <taxon>Bacteria</taxon>
        <taxon>Bacillati</taxon>
        <taxon>Bacillota</taxon>
        <taxon>Bacilli</taxon>
        <taxon>Bacillales</taxon>
        <taxon>Bacillaceae</taxon>
        <taxon>Bacillus</taxon>
    </lineage>
</organism>